<gene>
    <name evidence="2" type="ORF">MM415B01850_0014</name>
</gene>
<protein>
    <recommendedName>
        <fullName evidence="3">Scaffolding protein</fullName>
    </recommendedName>
</protein>
<evidence type="ECO:0000313" key="2">
    <source>
        <dbReference type="EMBL" id="QJA56437.1"/>
    </source>
</evidence>
<proteinExistence type="predicted"/>
<reference evidence="2" key="1">
    <citation type="submission" date="2020-03" db="EMBL/GenBank/DDBJ databases">
        <title>The deep terrestrial virosphere.</title>
        <authorList>
            <person name="Holmfeldt K."/>
            <person name="Nilsson E."/>
            <person name="Simone D."/>
            <person name="Lopez-Fernandez M."/>
            <person name="Wu X."/>
            <person name="de Brujin I."/>
            <person name="Lundin D."/>
            <person name="Andersson A."/>
            <person name="Bertilsson S."/>
            <person name="Dopson M."/>
        </authorList>
    </citation>
    <scope>NUCLEOTIDE SEQUENCE</scope>
    <source>
        <strain evidence="2">MM415B01850</strain>
    </source>
</reference>
<sequence>MPDTPAEGVQHDGEPAGNDQAREFFLKTYKTREDAEKGFAEKDATISKLQSERDKAKAEGTKLSEILEKLADAATRKASEAKPQEDQSAQIEKFVADAAEALEDNPKKGIRMILEAVSSWQTQSEQQQSKARETAIKEIAEQLGTSVAEIKRTLKERDPDVVSYGSAAKKLAEAAGLDFEANRDMLIAIAKSNAKTEHPARHDLPGGAEPTRIVGASEAEPLSEAEKQAIGWDTLTKDQRATLVKMWRAR</sequence>
<feature type="compositionally biased region" description="Basic and acidic residues" evidence="1">
    <location>
        <begin position="9"/>
        <end position="21"/>
    </location>
</feature>
<evidence type="ECO:0000256" key="1">
    <source>
        <dbReference type="SAM" id="MobiDB-lite"/>
    </source>
</evidence>
<evidence type="ECO:0008006" key="3">
    <source>
        <dbReference type="Google" id="ProtNLM"/>
    </source>
</evidence>
<name>A0A6M3IH66_9ZZZZ</name>
<accession>A0A6M3IH66</accession>
<feature type="region of interest" description="Disordered" evidence="1">
    <location>
        <begin position="1"/>
        <end position="21"/>
    </location>
</feature>
<organism evidence="2">
    <name type="scientific">viral metagenome</name>
    <dbReference type="NCBI Taxonomy" id="1070528"/>
    <lineage>
        <taxon>unclassified sequences</taxon>
        <taxon>metagenomes</taxon>
        <taxon>organismal metagenomes</taxon>
    </lineage>
</organism>
<dbReference type="EMBL" id="MT141218">
    <property type="protein sequence ID" value="QJA56437.1"/>
    <property type="molecule type" value="Genomic_DNA"/>
</dbReference>
<dbReference type="AlphaFoldDB" id="A0A6M3IH66"/>